<dbReference type="Pfam" id="PF01400">
    <property type="entry name" value="Astacin"/>
    <property type="match status" value="1"/>
</dbReference>
<protein>
    <recommendedName>
        <fullName evidence="7">Metalloendopeptidase</fullName>
        <ecNumber evidence="7">3.4.24.-</ecNumber>
    </recommendedName>
</protein>
<dbReference type="AlphaFoldDB" id="A0A8J1T6Y2"/>
<keyword evidence="7" id="KW-0732">Signal</keyword>
<dbReference type="PROSITE" id="PS50948">
    <property type="entry name" value="PAN"/>
    <property type="match status" value="2"/>
</dbReference>
<evidence type="ECO:0000313" key="9">
    <source>
        <dbReference type="EMBL" id="CAH1784055.1"/>
    </source>
</evidence>
<evidence type="ECO:0000256" key="3">
    <source>
        <dbReference type="ARBA" id="ARBA00022801"/>
    </source>
</evidence>
<dbReference type="PANTHER" id="PTHR10127">
    <property type="entry name" value="DISCOIDIN, CUB, EGF, LAMININ , AND ZINC METALLOPROTEASE DOMAIN CONTAINING"/>
    <property type="match status" value="1"/>
</dbReference>
<dbReference type="InterPro" id="IPR034035">
    <property type="entry name" value="Astacin-like_dom"/>
</dbReference>
<dbReference type="SUPFAM" id="SSF57414">
    <property type="entry name" value="Hairpin loop containing domain-like"/>
    <property type="match status" value="2"/>
</dbReference>
<dbReference type="PROSITE" id="PS51864">
    <property type="entry name" value="ASTACIN"/>
    <property type="match status" value="1"/>
</dbReference>
<keyword evidence="4 6" id="KW-0862">Zinc</keyword>
<dbReference type="PRINTS" id="PR00480">
    <property type="entry name" value="ASTACIN"/>
</dbReference>
<evidence type="ECO:0000256" key="7">
    <source>
        <dbReference type="RuleBase" id="RU361183"/>
    </source>
</evidence>
<evidence type="ECO:0000256" key="5">
    <source>
        <dbReference type="ARBA" id="ARBA00023049"/>
    </source>
</evidence>
<dbReference type="Proteomes" id="UP000749559">
    <property type="component" value="Unassembled WGS sequence"/>
</dbReference>
<keyword evidence="5 6" id="KW-0482">Metalloprotease</keyword>
<accession>A0A8J1T6Y2</accession>
<dbReference type="GO" id="GO:0004222">
    <property type="term" value="F:metalloendopeptidase activity"/>
    <property type="evidence" value="ECO:0007669"/>
    <property type="project" value="UniProtKB-UniRule"/>
</dbReference>
<dbReference type="InterPro" id="IPR003609">
    <property type="entry name" value="Pan_app"/>
</dbReference>
<keyword evidence="1 6" id="KW-0645">Protease</keyword>
<dbReference type="GO" id="GO:0008270">
    <property type="term" value="F:zinc ion binding"/>
    <property type="evidence" value="ECO:0007669"/>
    <property type="project" value="UniProtKB-UniRule"/>
</dbReference>
<dbReference type="Gene3D" id="3.40.390.10">
    <property type="entry name" value="Collagenase (Catalytic Domain)"/>
    <property type="match status" value="1"/>
</dbReference>
<reference evidence="9" key="1">
    <citation type="submission" date="2022-03" db="EMBL/GenBank/DDBJ databases">
        <authorList>
            <person name="Martin C."/>
        </authorList>
    </citation>
    <scope>NUCLEOTIDE SEQUENCE</scope>
</reference>
<feature type="chain" id="PRO_5042621042" description="Metalloendopeptidase" evidence="7">
    <location>
        <begin position="25"/>
        <end position="643"/>
    </location>
</feature>
<dbReference type="Pfam" id="PF00024">
    <property type="entry name" value="PAN_1"/>
    <property type="match status" value="2"/>
</dbReference>
<proteinExistence type="predicted"/>
<dbReference type="PANTHER" id="PTHR10127:SF780">
    <property type="entry name" value="METALLOENDOPEPTIDASE"/>
    <property type="match status" value="1"/>
</dbReference>
<comment type="cofactor">
    <cofactor evidence="6 7">
        <name>Zn(2+)</name>
        <dbReference type="ChEBI" id="CHEBI:29105"/>
    </cofactor>
    <text evidence="6 7">Binds 1 zinc ion per subunit.</text>
</comment>
<dbReference type="SMART" id="SM00473">
    <property type="entry name" value="PAN_AP"/>
    <property type="match status" value="2"/>
</dbReference>
<dbReference type="CDD" id="cd01099">
    <property type="entry name" value="PAN_AP_HGF"/>
    <property type="match status" value="1"/>
</dbReference>
<feature type="region of interest" description="Disordered" evidence="8">
    <location>
        <begin position="311"/>
        <end position="347"/>
    </location>
</feature>
<comment type="caution">
    <text evidence="6">Lacks conserved residue(s) required for the propagation of feature annotation.</text>
</comment>
<dbReference type="InterPro" id="IPR001506">
    <property type="entry name" value="Peptidase_M12A"/>
</dbReference>
<feature type="binding site" evidence="6">
    <location>
        <position position="190"/>
    </location>
    <ligand>
        <name>Zn(2+)</name>
        <dbReference type="ChEBI" id="CHEBI:29105"/>
        <note>catalytic</note>
    </ligand>
</feature>
<dbReference type="Gene3D" id="3.50.4.10">
    <property type="entry name" value="Hepatocyte Growth Factor"/>
    <property type="match status" value="2"/>
</dbReference>
<sequence length="643" mass="72976">MDLTVLSLAGFCLISALTYLEVSATTKSSGRLVLEAAQRHLRRQQNRMFDTPVDGSEIIEFDIILTSEQAELRRSLKGGRLKRKAIRDERYRWDDGVIPYVMHRSLGYVSITAEDTIRKAMGHWQDHTCLKFEEYDSAVHGDDHLIFKEGSWCASNLGKIGGSQEIIIHSDCLTFGTMVHEIGHAVGFIHEHSRPDRDDHVTIQWNRITDDFKTQYDKEPRTFINTYGVPYDYSSIMHYPDNGGTLRTVDRIAQNTIGQRDALSFYDAKLANLMYKCKERCPASVRCIEPGFVGAQCTCVCSRGDDSCAIPERPRPTPSPTSPPTRAPRPVETLPPTIAPTQRPAPGGTEECNWLYAAGKARYLTHDKTIKNLNIAECKLACLEEKSFNCKAFHYKAGFRIWIISSPSYCHLSKEVDKIGRFQSEVGGLTYFQRPSCLMGSMCGYQTVSGKYLRGFNNKGPIKGVSVAECKLACYQETSFNCKSIDYNSNERKCFLSSKIEASNRLQSNVDLTYFYRKACVMYNDQRAEVSCPNGWRVFEGRCYLVVTDRYNFTNAVGNCRKKGGYLMMTRTYSEEVQRMFLSGMIGNRAYWAESEIPIHQSGRSTRLKRCSYMTPSLDSVSWQYKLCTYRGAYICERGPLPS</sequence>
<dbReference type="SUPFAM" id="SSF55486">
    <property type="entry name" value="Metalloproteases ('zincins'), catalytic domain"/>
    <property type="match status" value="1"/>
</dbReference>
<feature type="binding site" evidence="6">
    <location>
        <position position="180"/>
    </location>
    <ligand>
        <name>Zn(2+)</name>
        <dbReference type="ChEBI" id="CHEBI:29105"/>
        <note>catalytic</note>
    </ligand>
</feature>
<dbReference type="CDD" id="cd04280">
    <property type="entry name" value="ZnMc_astacin_like"/>
    <property type="match status" value="1"/>
</dbReference>
<dbReference type="OrthoDB" id="291007at2759"/>
<dbReference type="EMBL" id="CAIIXF020000005">
    <property type="protein sequence ID" value="CAH1784055.1"/>
    <property type="molecule type" value="Genomic_DNA"/>
</dbReference>
<comment type="caution">
    <text evidence="9">The sequence shown here is derived from an EMBL/GenBank/DDBJ whole genome shotgun (WGS) entry which is preliminary data.</text>
</comment>
<dbReference type="SMART" id="SM00034">
    <property type="entry name" value="CLECT"/>
    <property type="match status" value="1"/>
</dbReference>
<dbReference type="Gene3D" id="3.10.100.10">
    <property type="entry name" value="Mannose-Binding Protein A, subunit A"/>
    <property type="match status" value="1"/>
</dbReference>
<feature type="active site" evidence="6">
    <location>
        <position position="181"/>
    </location>
</feature>
<keyword evidence="3 6" id="KW-0378">Hydrolase</keyword>
<feature type="signal peptide" evidence="7">
    <location>
        <begin position="1"/>
        <end position="24"/>
    </location>
</feature>
<evidence type="ECO:0000256" key="1">
    <source>
        <dbReference type="ARBA" id="ARBA00022670"/>
    </source>
</evidence>
<keyword evidence="10" id="KW-1185">Reference proteome</keyword>
<dbReference type="InterPro" id="IPR024079">
    <property type="entry name" value="MetalloPept_cat_dom_sf"/>
</dbReference>
<feature type="compositionally biased region" description="Pro residues" evidence="8">
    <location>
        <begin position="316"/>
        <end position="327"/>
    </location>
</feature>
<dbReference type="GO" id="GO:0006508">
    <property type="term" value="P:proteolysis"/>
    <property type="evidence" value="ECO:0007669"/>
    <property type="project" value="UniProtKB-KW"/>
</dbReference>
<dbReference type="InterPro" id="IPR006026">
    <property type="entry name" value="Peptidase_Metallo"/>
</dbReference>
<dbReference type="InterPro" id="IPR001304">
    <property type="entry name" value="C-type_lectin-like"/>
</dbReference>
<evidence type="ECO:0000256" key="2">
    <source>
        <dbReference type="ARBA" id="ARBA00022723"/>
    </source>
</evidence>
<dbReference type="InterPro" id="IPR016187">
    <property type="entry name" value="CTDL_fold"/>
</dbReference>
<dbReference type="InterPro" id="IPR016186">
    <property type="entry name" value="C-type_lectin-like/link_sf"/>
</dbReference>
<dbReference type="SMART" id="SM00235">
    <property type="entry name" value="ZnMc"/>
    <property type="match status" value="1"/>
</dbReference>
<name>A0A8J1T6Y2_OWEFU</name>
<keyword evidence="2 6" id="KW-0479">Metal-binding</keyword>
<evidence type="ECO:0000256" key="6">
    <source>
        <dbReference type="PROSITE-ProRule" id="PRU01211"/>
    </source>
</evidence>
<dbReference type="EC" id="3.4.24.-" evidence="7"/>
<evidence type="ECO:0000256" key="8">
    <source>
        <dbReference type="SAM" id="MobiDB-lite"/>
    </source>
</evidence>
<evidence type="ECO:0000256" key="4">
    <source>
        <dbReference type="ARBA" id="ARBA00022833"/>
    </source>
</evidence>
<evidence type="ECO:0000313" key="10">
    <source>
        <dbReference type="Proteomes" id="UP000749559"/>
    </source>
</evidence>
<gene>
    <name evidence="9" type="ORF">OFUS_LOCUS10313</name>
</gene>
<dbReference type="SUPFAM" id="SSF56436">
    <property type="entry name" value="C-type lectin-like"/>
    <property type="match status" value="1"/>
</dbReference>
<feature type="binding site" evidence="6">
    <location>
        <position position="184"/>
    </location>
    <ligand>
        <name>Zn(2+)</name>
        <dbReference type="ChEBI" id="CHEBI:29105"/>
        <note>catalytic</note>
    </ligand>
</feature>
<organism evidence="9 10">
    <name type="scientific">Owenia fusiformis</name>
    <name type="common">Polychaete worm</name>
    <dbReference type="NCBI Taxonomy" id="6347"/>
    <lineage>
        <taxon>Eukaryota</taxon>
        <taxon>Metazoa</taxon>
        <taxon>Spiralia</taxon>
        <taxon>Lophotrochozoa</taxon>
        <taxon>Annelida</taxon>
        <taxon>Polychaeta</taxon>
        <taxon>Sedentaria</taxon>
        <taxon>Canalipalpata</taxon>
        <taxon>Sabellida</taxon>
        <taxon>Oweniida</taxon>
        <taxon>Oweniidae</taxon>
        <taxon>Owenia</taxon>
    </lineage>
</organism>